<comment type="subcellular location">
    <subcellularLocation>
        <location evidence="1">Periplasm</location>
    </subcellularLocation>
</comment>
<feature type="compositionally biased region" description="Gly residues" evidence="5">
    <location>
        <begin position="153"/>
        <end position="165"/>
    </location>
</feature>
<protein>
    <submittedName>
        <fullName evidence="8">Periplasmic protein CpxP</fullName>
    </submittedName>
    <submittedName>
        <fullName evidence="7">Spy/CpxP family protein refolding chaperone</fullName>
    </submittedName>
</protein>
<reference evidence="7 10" key="2">
    <citation type="submission" date="2023-11" db="EMBL/GenBank/DDBJ databases">
        <title>Plant-associative lifestyle of Vibrio porteresiae and its evolutionary dynamics.</title>
        <authorList>
            <person name="Rameshkumar N."/>
            <person name="Kirti K."/>
        </authorList>
    </citation>
    <scope>NUCLEOTIDE SEQUENCE [LARGE SCALE GENOMIC DNA]</scope>
    <source>
        <strain evidence="7 10">MSSRF38</strain>
    </source>
</reference>
<sequence length="171" mass="19559">MRVLTKVVLAAVVLPVALGSMNAFAGNQKGQNRDEQRPMCQRHDERGMFRSLNLTSDQQNKLRALRQGQRAQRQARMQGFRQEMDKLLLAKNFDDKAAQALAQKMVNDQVDRRVAMMRQRHEMLSILTPEQKTQWHKMSQEKRTPCLDERGHAGYGKGHGKGNGPGFMDDE</sequence>
<dbReference type="InterPro" id="IPR052211">
    <property type="entry name" value="Cpx_auxiliary_protein"/>
</dbReference>
<feature type="region of interest" description="Disordered" evidence="5">
    <location>
        <begin position="147"/>
        <end position="171"/>
    </location>
</feature>
<dbReference type="AlphaFoldDB" id="A0A1Y6IYX4"/>
<dbReference type="PIRSF" id="PIRSF034445">
    <property type="entry name" value="CpxP_Spy"/>
    <property type="match status" value="1"/>
</dbReference>
<accession>A0A1Y6IYX4</accession>
<comment type="similarity">
    <text evidence="2">Belongs to the CpxP/Spy family.</text>
</comment>
<evidence type="ECO:0000313" key="10">
    <source>
        <dbReference type="Proteomes" id="UP001283366"/>
    </source>
</evidence>
<dbReference type="Proteomes" id="UP001283366">
    <property type="component" value="Unassembled WGS sequence"/>
</dbReference>
<dbReference type="Pfam" id="PF07813">
    <property type="entry name" value="LTXXQ"/>
    <property type="match status" value="1"/>
</dbReference>
<reference evidence="8 9" key="1">
    <citation type="submission" date="2017-05" db="EMBL/GenBank/DDBJ databases">
        <authorList>
            <person name="Song R."/>
            <person name="Chenine A.L."/>
            <person name="Ruprecht R.M."/>
        </authorList>
    </citation>
    <scope>NUCLEOTIDE SEQUENCE [LARGE SCALE GENOMIC DNA]</scope>
    <source>
        <strain evidence="8 9">CECT 7927</strain>
    </source>
</reference>
<dbReference type="GO" id="GO:0051082">
    <property type="term" value="F:unfolded protein binding"/>
    <property type="evidence" value="ECO:0007669"/>
    <property type="project" value="TreeGrafter"/>
</dbReference>
<keyword evidence="4" id="KW-0574">Periplasm</keyword>
<dbReference type="InterPro" id="IPR012899">
    <property type="entry name" value="LTXXQ"/>
</dbReference>
<dbReference type="CDD" id="cd09916">
    <property type="entry name" value="CpxP_like"/>
    <property type="match status" value="1"/>
</dbReference>
<dbReference type="EMBL" id="JAWRCO010000001">
    <property type="protein sequence ID" value="MDW6002687.1"/>
    <property type="molecule type" value="Genomic_DNA"/>
</dbReference>
<dbReference type="Proteomes" id="UP000196125">
    <property type="component" value="Unassembled WGS sequence"/>
</dbReference>
<evidence type="ECO:0000256" key="3">
    <source>
        <dbReference type="ARBA" id="ARBA00022729"/>
    </source>
</evidence>
<evidence type="ECO:0000256" key="1">
    <source>
        <dbReference type="ARBA" id="ARBA00004418"/>
    </source>
</evidence>
<dbReference type="OrthoDB" id="6105813at2"/>
<dbReference type="RefSeq" id="WP_159457479.1">
    <property type="nucleotide sequence ID" value="NZ_AP024883.1"/>
</dbReference>
<organism evidence="8 9">
    <name type="scientific">Vibrio mangrovi</name>
    <dbReference type="NCBI Taxonomy" id="474394"/>
    <lineage>
        <taxon>Bacteria</taxon>
        <taxon>Pseudomonadati</taxon>
        <taxon>Pseudomonadota</taxon>
        <taxon>Gammaproteobacteria</taxon>
        <taxon>Vibrionales</taxon>
        <taxon>Vibrionaceae</taxon>
        <taxon>Vibrio</taxon>
    </lineage>
</organism>
<dbReference type="Gene3D" id="1.20.120.1490">
    <property type="match status" value="1"/>
</dbReference>
<evidence type="ECO:0000256" key="2">
    <source>
        <dbReference type="ARBA" id="ARBA00008441"/>
    </source>
</evidence>
<dbReference type="PANTHER" id="PTHR38102:SF1">
    <property type="entry name" value="PERIPLASMIC CHAPERONE SPY"/>
    <property type="match status" value="1"/>
</dbReference>
<dbReference type="EMBL" id="FXXI01000013">
    <property type="protein sequence ID" value="SMS02847.1"/>
    <property type="molecule type" value="Genomic_DNA"/>
</dbReference>
<evidence type="ECO:0000313" key="7">
    <source>
        <dbReference type="EMBL" id="MDW6002687.1"/>
    </source>
</evidence>
<evidence type="ECO:0000313" key="9">
    <source>
        <dbReference type="Proteomes" id="UP000196125"/>
    </source>
</evidence>
<keyword evidence="3 6" id="KW-0732">Signal</keyword>
<gene>
    <name evidence="8" type="primary">cpxP</name>
    <name evidence="7" type="ORF">SBX37_07430</name>
    <name evidence="8" type="ORF">VIM7927_04189</name>
</gene>
<evidence type="ECO:0000256" key="5">
    <source>
        <dbReference type="SAM" id="MobiDB-lite"/>
    </source>
</evidence>
<name>A0A1Y6IYX4_9VIBR</name>
<evidence type="ECO:0000256" key="4">
    <source>
        <dbReference type="ARBA" id="ARBA00022764"/>
    </source>
</evidence>
<dbReference type="PANTHER" id="PTHR38102">
    <property type="entry name" value="PERIPLASMIC CHAPERONE SPY"/>
    <property type="match status" value="1"/>
</dbReference>
<feature type="chain" id="PRO_5012170229" evidence="6">
    <location>
        <begin position="26"/>
        <end position="171"/>
    </location>
</feature>
<keyword evidence="10" id="KW-1185">Reference proteome</keyword>
<proteinExistence type="inferred from homology"/>
<evidence type="ECO:0000313" key="8">
    <source>
        <dbReference type="EMBL" id="SMS02847.1"/>
    </source>
</evidence>
<dbReference type="GO" id="GO:0030288">
    <property type="term" value="C:outer membrane-bounded periplasmic space"/>
    <property type="evidence" value="ECO:0007669"/>
    <property type="project" value="TreeGrafter"/>
</dbReference>
<evidence type="ECO:0000256" key="6">
    <source>
        <dbReference type="SAM" id="SignalP"/>
    </source>
</evidence>
<feature type="signal peptide" evidence="6">
    <location>
        <begin position="1"/>
        <end position="25"/>
    </location>
</feature>